<feature type="non-terminal residue" evidence="1">
    <location>
        <position position="325"/>
    </location>
</feature>
<name>A0A3P7HYR2_STRVU</name>
<dbReference type="EMBL" id="UYYB01000408">
    <property type="protein sequence ID" value="VDM65270.1"/>
    <property type="molecule type" value="Genomic_DNA"/>
</dbReference>
<dbReference type="InterPro" id="IPR043136">
    <property type="entry name" value="B30.2/SPRY_sf"/>
</dbReference>
<organism evidence="1 2">
    <name type="scientific">Strongylus vulgaris</name>
    <name type="common">Blood worm</name>
    <dbReference type="NCBI Taxonomy" id="40348"/>
    <lineage>
        <taxon>Eukaryota</taxon>
        <taxon>Metazoa</taxon>
        <taxon>Ecdysozoa</taxon>
        <taxon>Nematoda</taxon>
        <taxon>Chromadorea</taxon>
        <taxon>Rhabditida</taxon>
        <taxon>Rhabditina</taxon>
        <taxon>Rhabditomorpha</taxon>
        <taxon>Strongyloidea</taxon>
        <taxon>Strongylidae</taxon>
        <taxon>Strongylus</taxon>
    </lineage>
</organism>
<keyword evidence="2" id="KW-1185">Reference proteome</keyword>
<dbReference type="GO" id="GO:0005634">
    <property type="term" value="C:nucleus"/>
    <property type="evidence" value="ECO:0007669"/>
    <property type="project" value="TreeGrafter"/>
</dbReference>
<reference evidence="1 2" key="1">
    <citation type="submission" date="2018-11" db="EMBL/GenBank/DDBJ databases">
        <authorList>
            <consortium name="Pathogen Informatics"/>
        </authorList>
    </citation>
    <scope>NUCLEOTIDE SEQUENCE [LARGE SCALE GENOMIC DNA]</scope>
</reference>
<evidence type="ECO:0000313" key="2">
    <source>
        <dbReference type="Proteomes" id="UP000270094"/>
    </source>
</evidence>
<gene>
    <name evidence="1" type="ORF">SVUK_LOCUS268</name>
</gene>
<dbReference type="InterPro" id="IPR027417">
    <property type="entry name" value="P-loop_NTPase"/>
</dbReference>
<dbReference type="PANTHER" id="PTHR12381:SF56">
    <property type="entry name" value="B30.2_SPRY DOMAIN-CONTAINING PROTEIN-RELATED"/>
    <property type="match status" value="1"/>
</dbReference>
<dbReference type="Proteomes" id="UP000270094">
    <property type="component" value="Unassembled WGS sequence"/>
</dbReference>
<dbReference type="AlphaFoldDB" id="A0A3P7HYR2"/>
<dbReference type="Pfam" id="PF13671">
    <property type="entry name" value="AAA_33"/>
    <property type="match status" value="1"/>
</dbReference>
<dbReference type="OrthoDB" id="445357at2759"/>
<evidence type="ECO:0008006" key="3">
    <source>
        <dbReference type="Google" id="ProtNLM"/>
    </source>
</evidence>
<evidence type="ECO:0000313" key="1">
    <source>
        <dbReference type="EMBL" id="VDM65270.1"/>
    </source>
</evidence>
<accession>A0A3P7HYR2</accession>
<sequence>MALVWGGVRSTHGIFREQTFIHECSLYGLQTLQILDFLPTKHLPFEEMDPNDIRVGFSLRSAPLVLGEYPGSYCFTSLGKKANNNLFTDYGEPFSVGDIITAQMVKSLHLCSCRFNFLLFLGFWKKIRLYLPPHLREKLSCLCEFWNLPGGRPDWVFPNAVPSSQTERAPVPPESKSDCTVLMMVGLPSVGKTTWVRRYIREHPSEHWTLISSDTILASMKVNGISRNSSHIGRWDMVLGLVGKARNRLLSLAARRRRNYILDFTNCDPDTRKKRLALFEGFFRQCVTIVPSDEVMQQRHARHLRQNRGEGTAAVPIETFLELKG</sequence>
<dbReference type="Gene3D" id="3.40.50.300">
    <property type="entry name" value="P-loop containing nucleotide triphosphate hydrolases"/>
    <property type="match status" value="1"/>
</dbReference>
<dbReference type="GO" id="GO:0000380">
    <property type="term" value="P:alternative mRNA splicing, via spliceosome"/>
    <property type="evidence" value="ECO:0007669"/>
    <property type="project" value="TreeGrafter"/>
</dbReference>
<dbReference type="PANTHER" id="PTHR12381">
    <property type="entry name" value="HETEROGENEOUS NUCLEAR RIBONUCLEOPROTEIN U FAMILY MEMBER"/>
    <property type="match status" value="1"/>
</dbReference>
<dbReference type="SUPFAM" id="SSF52540">
    <property type="entry name" value="P-loop containing nucleoside triphosphate hydrolases"/>
    <property type="match status" value="1"/>
</dbReference>
<protein>
    <recommendedName>
        <fullName evidence="3">SPRY domain-containing protein</fullName>
    </recommendedName>
</protein>
<proteinExistence type="predicted"/>
<dbReference type="GO" id="GO:0003723">
    <property type="term" value="F:RNA binding"/>
    <property type="evidence" value="ECO:0007669"/>
    <property type="project" value="TreeGrafter"/>
</dbReference>
<dbReference type="Gene3D" id="2.60.120.920">
    <property type="match status" value="1"/>
</dbReference>